<name>A0ABT9PTX0_9HYPH</name>
<accession>A0ABT9PTX0</accession>
<keyword evidence="2" id="KW-1185">Reference proteome</keyword>
<dbReference type="Proteomes" id="UP001241472">
    <property type="component" value="Unassembled WGS sequence"/>
</dbReference>
<organism evidence="1 2">
    <name type="scientific">Neorhizobium huautlense</name>
    <dbReference type="NCBI Taxonomy" id="67774"/>
    <lineage>
        <taxon>Bacteria</taxon>
        <taxon>Pseudomonadati</taxon>
        <taxon>Pseudomonadota</taxon>
        <taxon>Alphaproteobacteria</taxon>
        <taxon>Hyphomicrobiales</taxon>
        <taxon>Rhizobiaceae</taxon>
        <taxon>Rhizobium/Agrobacterium group</taxon>
        <taxon>Neorhizobium</taxon>
    </lineage>
</organism>
<evidence type="ECO:0000313" key="1">
    <source>
        <dbReference type="EMBL" id="MDP9837907.1"/>
    </source>
</evidence>
<comment type="caution">
    <text evidence="1">The sequence shown here is derived from an EMBL/GenBank/DDBJ whole genome shotgun (WGS) entry which is preliminary data.</text>
</comment>
<protein>
    <submittedName>
        <fullName evidence="1">Uncharacterized protein</fullName>
    </submittedName>
</protein>
<dbReference type="RefSeq" id="WP_306835386.1">
    <property type="nucleotide sequence ID" value="NZ_JAUSRF010000008.1"/>
</dbReference>
<reference evidence="1 2" key="1">
    <citation type="submission" date="2023-07" db="EMBL/GenBank/DDBJ databases">
        <title>Sorghum-associated microbial communities from plants grown in Nebraska, USA.</title>
        <authorList>
            <person name="Schachtman D."/>
        </authorList>
    </citation>
    <scope>NUCLEOTIDE SEQUENCE [LARGE SCALE GENOMIC DNA]</scope>
    <source>
        <strain evidence="1 2">DS1307</strain>
    </source>
</reference>
<evidence type="ECO:0000313" key="2">
    <source>
        <dbReference type="Proteomes" id="UP001241472"/>
    </source>
</evidence>
<proteinExistence type="predicted"/>
<sequence>MRTHTQKMRAQGLAMFSNNLSSTVLSSDDLEEIDRFHTAWCEENGVDKTDAEALDVASSLIDWYASDEKYRSRAKLDHAPALPESERIKSLLMQIT</sequence>
<dbReference type="EMBL" id="JAUSRF010000008">
    <property type="protein sequence ID" value="MDP9837907.1"/>
    <property type="molecule type" value="Genomic_DNA"/>
</dbReference>
<gene>
    <name evidence="1" type="ORF">J2T09_002667</name>
</gene>